<protein>
    <submittedName>
        <fullName evidence="2">Uncharacterized protein</fullName>
    </submittedName>
</protein>
<feature type="region of interest" description="Disordered" evidence="1">
    <location>
        <begin position="154"/>
        <end position="197"/>
    </location>
</feature>
<reference evidence="2 3" key="1">
    <citation type="submission" date="2017-10" db="EMBL/GenBank/DDBJ databases">
        <title>Comparative genomics in systemic dimorphic fungi from Ajellomycetaceae.</title>
        <authorList>
            <person name="Munoz J.F."/>
            <person name="Mcewen J.G."/>
            <person name="Clay O.K."/>
            <person name="Cuomo C.A."/>
        </authorList>
    </citation>
    <scope>NUCLEOTIDE SEQUENCE [LARGE SCALE GENOMIC DNA]</scope>
    <source>
        <strain evidence="2 3">UAMH7299</strain>
    </source>
</reference>
<feature type="compositionally biased region" description="Pro residues" evidence="1">
    <location>
        <begin position="1"/>
        <end position="11"/>
    </location>
</feature>
<dbReference type="EMBL" id="PDNA01000446">
    <property type="protein sequence ID" value="PGG95392.1"/>
    <property type="molecule type" value="Genomic_DNA"/>
</dbReference>
<feature type="compositionally biased region" description="Acidic residues" evidence="1">
    <location>
        <begin position="155"/>
        <end position="164"/>
    </location>
</feature>
<feature type="compositionally biased region" description="Basic and acidic residues" evidence="1">
    <location>
        <begin position="165"/>
        <end position="186"/>
    </location>
</feature>
<feature type="compositionally biased region" description="Basic residues" evidence="1">
    <location>
        <begin position="31"/>
        <end position="44"/>
    </location>
</feature>
<dbReference type="Proteomes" id="UP000224634">
    <property type="component" value="Unassembled WGS sequence"/>
</dbReference>
<dbReference type="OrthoDB" id="4156665at2759"/>
<organism evidence="2 3">
    <name type="scientific">Polytolypa hystricis (strain UAMH7299)</name>
    <dbReference type="NCBI Taxonomy" id="1447883"/>
    <lineage>
        <taxon>Eukaryota</taxon>
        <taxon>Fungi</taxon>
        <taxon>Dikarya</taxon>
        <taxon>Ascomycota</taxon>
        <taxon>Pezizomycotina</taxon>
        <taxon>Eurotiomycetes</taxon>
        <taxon>Eurotiomycetidae</taxon>
        <taxon>Onygenales</taxon>
        <taxon>Onygenales incertae sedis</taxon>
        <taxon>Polytolypa</taxon>
    </lineage>
</organism>
<evidence type="ECO:0000256" key="1">
    <source>
        <dbReference type="SAM" id="MobiDB-lite"/>
    </source>
</evidence>
<feature type="compositionally biased region" description="Gly residues" evidence="1">
    <location>
        <begin position="187"/>
        <end position="197"/>
    </location>
</feature>
<gene>
    <name evidence="2" type="ORF">AJ80_09969</name>
</gene>
<keyword evidence="3" id="KW-1185">Reference proteome</keyword>
<name>A0A2B7WFL2_POLH7</name>
<feature type="compositionally biased region" description="Low complexity" evidence="1">
    <location>
        <begin position="12"/>
        <end position="30"/>
    </location>
</feature>
<evidence type="ECO:0000313" key="3">
    <source>
        <dbReference type="Proteomes" id="UP000224634"/>
    </source>
</evidence>
<feature type="region of interest" description="Disordered" evidence="1">
    <location>
        <begin position="1"/>
        <end position="44"/>
    </location>
</feature>
<comment type="caution">
    <text evidence="2">The sequence shown here is derived from an EMBL/GenBank/DDBJ whole genome shotgun (WGS) entry which is preliminary data.</text>
</comment>
<evidence type="ECO:0000313" key="2">
    <source>
        <dbReference type="EMBL" id="PGG95392.1"/>
    </source>
</evidence>
<accession>A0A2B7WFL2</accession>
<dbReference type="AlphaFoldDB" id="A0A2B7WFL2"/>
<sequence length="197" mass="21761">MAPKRPPPSPSPSSSSPTSPLSPSRSPISKPAHKTHKPHHHRKNHHPLLPAILTHLSHPLTPLISLTTGLPHPLFPRTILSYHLLDHTALDTLAAYYHQTVPATRETGMYPAPISGGRRAWVDGWGRDVSKKGLGLEVKRRRWGRFMGLRGCESPVDEGEGKEEEDVKRGMEREWEKAMERARRDGGSGGGLGKGAW</sequence>
<proteinExistence type="predicted"/>